<feature type="chain" id="PRO_5042856924" evidence="1">
    <location>
        <begin position="18"/>
        <end position="294"/>
    </location>
</feature>
<reference evidence="2 3" key="1">
    <citation type="submission" date="2024-03" db="EMBL/GenBank/DDBJ databases">
        <title>Adaptation during the transition from Ophiocordyceps entomopathogen to insect associate is accompanied by gene loss and intensified selection.</title>
        <authorList>
            <person name="Ward C.M."/>
            <person name="Onetto C.A."/>
            <person name="Borneman A.R."/>
        </authorList>
    </citation>
    <scope>NUCLEOTIDE SEQUENCE [LARGE SCALE GENOMIC DNA]</scope>
    <source>
        <strain evidence="2">AWRI1</strain>
        <tissue evidence="2">Single Adult Female</tissue>
    </source>
</reference>
<sequence>MFAKILCLTTLLACSCADHSAPTAADIIKGFYSDYRRMDDQRLRSELLILWISTVGNGDFDTKQQISTSCQKLAMAAADVWQDLPTVELAAPLVDAAITASMADVRSAEPTTAPHPMEKVCHHLEQSLQLDPTVNTKFLRFQRQPKSTPPELATNAKHVTGNASVVVNQFYAQLLVAPKVGQLIAHGMFVAYVRSHNCALGDYRLAKAVVELAKKQELQAQTQLVYEKALYDVVQFVLEILNRDKSVAAVPVFQITNGALMGRVRDNFHNDPKLWAETENMLKVVDSTVCKSTN</sequence>
<evidence type="ECO:0000313" key="3">
    <source>
        <dbReference type="Proteomes" id="UP001367676"/>
    </source>
</evidence>
<organism evidence="2 3">
    <name type="scientific">Parthenolecanium corni</name>
    <dbReference type="NCBI Taxonomy" id="536013"/>
    <lineage>
        <taxon>Eukaryota</taxon>
        <taxon>Metazoa</taxon>
        <taxon>Ecdysozoa</taxon>
        <taxon>Arthropoda</taxon>
        <taxon>Hexapoda</taxon>
        <taxon>Insecta</taxon>
        <taxon>Pterygota</taxon>
        <taxon>Neoptera</taxon>
        <taxon>Paraneoptera</taxon>
        <taxon>Hemiptera</taxon>
        <taxon>Sternorrhyncha</taxon>
        <taxon>Coccoidea</taxon>
        <taxon>Coccidae</taxon>
        <taxon>Parthenolecanium</taxon>
    </lineage>
</organism>
<keyword evidence="1" id="KW-0732">Signal</keyword>
<comment type="caution">
    <text evidence="2">The sequence shown here is derived from an EMBL/GenBank/DDBJ whole genome shotgun (WGS) entry which is preliminary data.</text>
</comment>
<feature type="signal peptide" evidence="1">
    <location>
        <begin position="1"/>
        <end position="17"/>
    </location>
</feature>
<keyword evidence="3" id="KW-1185">Reference proteome</keyword>
<accession>A0AAN9TRY7</accession>
<protein>
    <submittedName>
        <fullName evidence="2">Uncharacterized protein</fullName>
    </submittedName>
</protein>
<evidence type="ECO:0000313" key="2">
    <source>
        <dbReference type="EMBL" id="KAK7601816.1"/>
    </source>
</evidence>
<proteinExistence type="predicted"/>
<dbReference type="AlphaFoldDB" id="A0AAN9TRY7"/>
<gene>
    <name evidence="2" type="ORF">V9T40_009257</name>
</gene>
<name>A0AAN9TRY7_9HEMI</name>
<dbReference type="PROSITE" id="PS51257">
    <property type="entry name" value="PROKAR_LIPOPROTEIN"/>
    <property type="match status" value="1"/>
</dbReference>
<evidence type="ECO:0000256" key="1">
    <source>
        <dbReference type="SAM" id="SignalP"/>
    </source>
</evidence>
<dbReference type="Proteomes" id="UP001367676">
    <property type="component" value="Unassembled WGS sequence"/>
</dbReference>
<dbReference type="EMBL" id="JBBCAQ010000010">
    <property type="protein sequence ID" value="KAK7601816.1"/>
    <property type="molecule type" value="Genomic_DNA"/>
</dbReference>